<name>A0A369KUF9_9BACT</name>
<protein>
    <recommendedName>
        <fullName evidence="5">Methyl-accepting transducer domain-containing protein</fullName>
    </recommendedName>
</protein>
<keyword evidence="7" id="KW-1185">Reference proteome</keyword>
<keyword evidence="3" id="KW-0807">Transducer</keyword>
<dbReference type="InterPro" id="IPR051310">
    <property type="entry name" value="MCP_chemotaxis"/>
</dbReference>
<comment type="similarity">
    <text evidence="2">Belongs to the methyl-accepting chemotaxis (MCP) protein family.</text>
</comment>
<dbReference type="PANTHER" id="PTHR43531:SF11">
    <property type="entry name" value="METHYL-ACCEPTING CHEMOTAXIS PROTEIN 3"/>
    <property type="match status" value="1"/>
</dbReference>
<dbReference type="PROSITE" id="PS50111">
    <property type="entry name" value="CHEMOTAXIS_TRANSDUC_2"/>
    <property type="match status" value="1"/>
</dbReference>
<evidence type="ECO:0000256" key="1">
    <source>
        <dbReference type="ARBA" id="ARBA00022500"/>
    </source>
</evidence>
<dbReference type="EMBL" id="QOVW01000014">
    <property type="protein sequence ID" value="RDB36990.1"/>
    <property type="molecule type" value="Genomic_DNA"/>
</dbReference>
<dbReference type="InterPro" id="IPR004089">
    <property type="entry name" value="MCPsignal_dom"/>
</dbReference>
<evidence type="ECO:0000256" key="4">
    <source>
        <dbReference type="SAM" id="Phobius"/>
    </source>
</evidence>
<feature type="transmembrane region" description="Helical" evidence="4">
    <location>
        <begin position="15"/>
        <end position="36"/>
    </location>
</feature>
<dbReference type="GO" id="GO:0005886">
    <property type="term" value="C:plasma membrane"/>
    <property type="evidence" value="ECO:0007669"/>
    <property type="project" value="TreeGrafter"/>
</dbReference>
<keyword evidence="4" id="KW-0812">Transmembrane</keyword>
<gene>
    <name evidence="6" type="ORF">DCC88_02365</name>
</gene>
<feature type="domain" description="Methyl-accepting transducer" evidence="5">
    <location>
        <begin position="231"/>
        <end position="482"/>
    </location>
</feature>
<dbReference type="Proteomes" id="UP000253934">
    <property type="component" value="Unassembled WGS sequence"/>
</dbReference>
<keyword evidence="4" id="KW-0472">Membrane</keyword>
<dbReference type="Pfam" id="PF00015">
    <property type="entry name" value="MCPsignal"/>
    <property type="match status" value="1"/>
</dbReference>
<evidence type="ECO:0000256" key="2">
    <source>
        <dbReference type="ARBA" id="ARBA00029447"/>
    </source>
</evidence>
<accession>A0A369KUF9</accession>
<dbReference type="Gene3D" id="1.10.287.950">
    <property type="entry name" value="Methyl-accepting chemotaxis protein"/>
    <property type="match status" value="1"/>
</dbReference>
<dbReference type="PANTHER" id="PTHR43531">
    <property type="entry name" value="PROTEIN ICFG"/>
    <property type="match status" value="1"/>
</dbReference>
<dbReference type="AlphaFoldDB" id="A0A369KUF9"/>
<evidence type="ECO:0000313" key="6">
    <source>
        <dbReference type="EMBL" id="RDB36990.1"/>
    </source>
</evidence>
<comment type="caution">
    <text evidence="6">The sequence shown here is derived from an EMBL/GenBank/DDBJ whole genome shotgun (WGS) entry which is preliminary data.</text>
</comment>
<proteinExistence type="inferred from homology"/>
<organism evidence="6 7">
    <name type="scientific">Spirobacillus cienkowskii</name>
    <dbReference type="NCBI Taxonomy" id="495820"/>
    <lineage>
        <taxon>Bacteria</taxon>
        <taxon>Pseudomonadati</taxon>
        <taxon>Bdellovibrionota</taxon>
        <taxon>Oligoflexia</taxon>
        <taxon>Silvanigrellales</taxon>
        <taxon>Spirobacillus</taxon>
    </lineage>
</organism>
<evidence type="ECO:0000256" key="3">
    <source>
        <dbReference type="PROSITE-ProRule" id="PRU00284"/>
    </source>
</evidence>
<feature type="transmembrane region" description="Helical" evidence="4">
    <location>
        <begin position="193"/>
        <end position="214"/>
    </location>
</feature>
<dbReference type="SUPFAM" id="SSF58104">
    <property type="entry name" value="Methyl-accepting chemotaxis protein (MCP) signaling domain"/>
    <property type="match status" value="1"/>
</dbReference>
<evidence type="ECO:0000313" key="7">
    <source>
        <dbReference type="Proteomes" id="UP000253934"/>
    </source>
</evidence>
<keyword evidence="4" id="KW-1133">Transmembrane helix</keyword>
<dbReference type="GO" id="GO:0007165">
    <property type="term" value="P:signal transduction"/>
    <property type="evidence" value="ECO:0007669"/>
    <property type="project" value="UniProtKB-KW"/>
</dbReference>
<keyword evidence="1" id="KW-0145">Chemotaxis</keyword>
<dbReference type="GO" id="GO:0006935">
    <property type="term" value="P:chemotaxis"/>
    <property type="evidence" value="ECO:0007669"/>
    <property type="project" value="UniProtKB-KW"/>
</dbReference>
<dbReference type="PRINTS" id="PR00260">
    <property type="entry name" value="CHEMTRNSDUCR"/>
</dbReference>
<evidence type="ECO:0000259" key="5">
    <source>
        <dbReference type="PROSITE" id="PS50111"/>
    </source>
</evidence>
<dbReference type="InterPro" id="IPR004090">
    <property type="entry name" value="Chemotax_Me-accpt_rcpt"/>
</dbReference>
<reference evidence="6" key="1">
    <citation type="submission" date="2018-04" db="EMBL/GenBank/DDBJ databases">
        <title>Draft genome sequence of the Candidatus Spirobacillus cienkowskii, a pathogen of freshwater Daphnia species, reconstructed from hemolymph metagenomic reads.</title>
        <authorList>
            <person name="Bresciani L."/>
            <person name="Lemos L.N."/>
            <person name="Wale N."/>
            <person name="Lin J.Y."/>
            <person name="Fernandes G.R."/>
            <person name="Duffy M.A."/>
            <person name="Rodrigues J.M."/>
        </authorList>
    </citation>
    <scope>NUCLEOTIDE SEQUENCE [LARGE SCALE GENOMIC DNA]</scope>
    <source>
        <strain evidence="6">Binning01</strain>
    </source>
</reference>
<dbReference type="GO" id="GO:0004888">
    <property type="term" value="F:transmembrane signaling receptor activity"/>
    <property type="evidence" value="ECO:0007669"/>
    <property type="project" value="InterPro"/>
</dbReference>
<dbReference type="SMART" id="SM00283">
    <property type="entry name" value="MA"/>
    <property type="match status" value="1"/>
</dbReference>
<sequence>MDFDKNFTLKKRFKILVFSVLFNLVFLGLFGIYSSYVSNKNMDESFNKFFPLLKNILLVDMLHDGLKGNVTRAVLSQYIVIDDEDKKEILTDSNEMSIKIIEYINNVKKINTDSLIHEEILKTEPILNKYVESGKKVIHSSLNKKNDYLAEFQNFLKIFKILEEEMEKLSTKIEKSSEVEILKIENVSNILKLFSVLIMIFSLILTLLISYYFFRKIASSIDNVVVKLVTQVDDVKNLSNEMNKTSQSLSSSATQQNDSLQKTAAAIQQISTMIKKTSEFALQSNQTSKQSEASVNEGKNTMADVILSIQKIKSSYAQVFDQVKISNKKITEITKVISEVAAKTQVINEIVFKTKLLSFNASVEAARAGDQGRGFSVVAEEVGNLAKMSGDAAKEINELLKQSIETVNDIIISSTTEVEKFFKIGNDSIQETTNITKSFDIAMQNVVENVTLVNKSVNDITLAAKEEELGILEIVEAVNQLENVAQLNINVAGQSYQSANNLTEKAKEISNITEELKYIVSS</sequence>